<reference evidence="1" key="3">
    <citation type="submission" date="2022-06" db="UniProtKB">
        <authorList>
            <consortium name="EnsemblPlants"/>
        </authorList>
    </citation>
    <scope>IDENTIFICATION</scope>
</reference>
<dbReference type="Proteomes" id="UP000015106">
    <property type="component" value="Chromosome 6"/>
</dbReference>
<dbReference type="EnsemblPlants" id="TuG1812G0600003889.01.T01">
    <property type="protein sequence ID" value="TuG1812G0600003889.01.T01"/>
    <property type="gene ID" value="TuG1812G0600003889.01"/>
</dbReference>
<reference evidence="1" key="2">
    <citation type="submission" date="2018-03" db="EMBL/GenBank/DDBJ databases">
        <title>The Triticum urartu genome reveals the dynamic nature of wheat genome evolution.</title>
        <authorList>
            <person name="Ling H."/>
            <person name="Ma B."/>
            <person name="Shi X."/>
            <person name="Liu H."/>
            <person name="Dong L."/>
            <person name="Sun H."/>
            <person name="Cao Y."/>
            <person name="Gao Q."/>
            <person name="Zheng S."/>
            <person name="Li Y."/>
            <person name="Yu Y."/>
            <person name="Du H."/>
            <person name="Qi M."/>
            <person name="Li Y."/>
            <person name="Yu H."/>
            <person name="Cui Y."/>
            <person name="Wang N."/>
            <person name="Chen C."/>
            <person name="Wu H."/>
            <person name="Zhao Y."/>
            <person name="Zhang J."/>
            <person name="Li Y."/>
            <person name="Zhou W."/>
            <person name="Zhang B."/>
            <person name="Hu W."/>
            <person name="Eijk M."/>
            <person name="Tang J."/>
            <person name="Witsenboer H."/>
            <person name="Zhao S."/>
            <person name="Li Z."/>
            <person name="Zhang A."/>
            <person name="Wang D."/>
            <person name="Liang C."/>
        </authorList>
    </citation>
    <scope>NUCLEOTIDE SEQUENCE [LARGE SCALE GENOMIC DNA]</scope>
    <source>
        <strain evidence="1">cv. G1812</strain>
    </source>
</reference>
<reference evidence="2" key="1">
    <citation type="journal article" date="2013" name="Nature">
        <title>Draft genome of the wheat A-genome progenitor Triticum urartu.</title>
        <authorList>
            <person name="Ling H.Q."/>
            <person name="Zhao S."/>
            <person name="Liu D."/>
            <person name="Wang J."/>
            <person name="Sun H."/>
            <person name="Zhang C."/>
            <person name="Fan H."/>
            <person name="Li D."/>
            <person name="Dong L."/>
            <person name="Tao Y."/>
            <person name="Gao C."/>
            <person name="Wu H."/>
            <person name="Li Y."/>
            <person name="Cui Y."/>
            <person name="Guo X."/>
            <person name="Zheng S."/>
            <person name="Wang B."/>
            <person name="Yu K."/>
            <person name="Liang Q."/>
            <person name="Yang W."/>
            <person name="Lou X."/>
            <person name="Chen J."/>
            <person name="Feng M."/>
            <person name="Jian J."/>
            <person name="Zhang X."/>
            <person name="Luo G."/>
            <person name="Jiang Y."/>
            <person name="Liu J."/>
            <person name="Wang Z."/>
            <person name="Sha Y."/>
            <person name="Zhang B."/>
            <person name="Wu H."/>
            <person name="Tang D."/>
            <person name="Shen Q."/>
            <person name="Xue P."/>
            <person name="Zou S."/>
            <person name="Wang X."/>
            <person name="Liu X."/>
            <person name="Wang F."/>
            <person name="Yang Y."/>
            <person name="An X."/>
            <person name="Dong Z."/>
            <person name="Zhang K."/>
            <person name="Zhang X."/>
            <person name="Luo M.C."/>
            <person name="Dvorak J."/>
            <person name="Tong Y."/>
            <person name="Wang J."/>
            <person name="Yang H."/>
            <person name="Li Z."/>
            <person name="Wang D."/>
            <person name="Zhang A."/>
            <person name="Wang J."/>
        </authorList>
    </citation>
    <scope>NUCLEOTIDE SEQUENCE</scope>
    <source>
        <strain evidence="2">cv. G1812</strain>
    </source>
</reference>
<evidence type="ECO:0000313" key="1">
    <source>
        <dbReference type="EnsemblPlants" id="TuG1812G0600003889.01.T01"/>
    </source>
</evidence>
<accession>A0A8R7UVF5</accession>
<name>A0A8R7UVF5_TRIUA</name>
<keyword evidence="2" id="KW-1185">Reference proteome</keyword>
<proteinExistence type="predicted"/>
<organism evidence="1 2">
    <name type="scientific">Triticum urartu</name>
    <name type="common">Red wild einkorn</name>
    <name type="synonym">Crithodium urartu</name>
    <dbReference type="NCBI Taxonomy" id="4572"/>
    <lineage>
        <taxon>Eukaryota</taxon>
        <taxon>Viridiplantae</taxon>
        <taxon>Streptophyta</taxon>
        <taxon>Embryophyta</taxon>
        <taxon>Tracheophyta</taxon>
        <taxon>Spermatophyta</taxon>
        <taxon>Magnoliopsida</taxon>
        <taxon>Liliopsida</taxon>
        <taxon>Poales</taxon>
        <taxon>Poaceae</taxon>
        <taxon>BOP clade</taxon>
        <taxon>Pooideae</taxon>
        <taxon>Triticodae</taxon>
        <taxon>Triticeae</taxon>
        <taxon>Triticinae</taxon>
        <taxon>Triticum</taxon>
    </lineage>
</organism>
<protein>
    <submittedName>
        <fullName evidence="1">Uncharacterized protein</fullName>
    </submittedName>
</protein>
<dbReference type="Gramene" id="TuG1812G0600003889.01.T01">
    <property type="protein sequence ID" value="TuG1812G0600003889.01.T01"/>
    <property type="gene ID" value="TuG1812G0600003889.01"/>
</dbReference>
<sequence>MPWLDLNGGSHLKSNSEDTQPKIEIFLPEPKGSTICDVLLVDHLLLWHVKGQYWCQDHCDHKQSQVAAALLSTEEAFVGYSMHKTALLCVVSFKLTLQQKMKCIFVISRSLRDAACRSSIATWTCARNARMIDPYMAVQYWGQEHKGGTARGQCFHSSLVFLFRYSSMFKVTEMYALVCTVQFHRKFLAIGTIMTIISYASTQLKSLFG</sequence>
<dbReference type="AlphaFoldDB" id="A0A8R7UVF5"/>
<evidence type="ECO:0000313" key="2">
    <source>
        <dbReference type="Proteomes" id="UP000015106"/>
    </source>
</evidence>